<protein>
    <submittedName>
        <fullName evidence="1">Type VI secretion system secreted protein Hcp</fullName>
    </submittedName>
</protein>
<dbReference type="PANTHER" id="PTHR36152:SF1">
    <property type="entry name" value="UBIQUITIN-LIKE DOMAIN-CONTAINING PROTEIN"/>
    <property type="match status" value="1"/>
</dbReference>
<dbReference type="InterPro" id="IPR008514">
    <property type="entry name" value="T6SS_Hcp"/>
</dbReference>
<proteinExistence type="predicted"/>
<evidence type="ECO:0000313" key="2">
    <source>
        <dbReference type="Proteomes" id="UP000584867"/>
    </source>
</evidence>
<dbReference type="InterPro" id="IPR053165">
    <property type="entry name" value="HSI-I_assembly_Hcp1"/>
</dbReference>
<dbReference type="AlphaFoldDB" id="A0A7W7ZQE3"/>
<dbReference type="EMBL" id="JACHIO010000009">
    <property type="protein sequence ID" value="MBB5064206.1"/>
    <property type="molecule type" value="Genomic_DNA"/>
</dbReference>
<dbReference type="Gene3D" id="2.30.110.20">
    <property type="entry name" value="Hcp1-like"/>
    <property type="match status" value="1"/>
</dbReference>
<accession>A0A7W7ZQE3</accession>
<dbReference type="PANTHER" id="PTHR36152">
    <property type="entry name" value="CYTOPLASMIC PROTEIN-RELATED"/>
    <property type="match status" value="1"/>
</dbReference>
<organism evidence="1 2">
    <name type="scientific">Granulicella mallensis</name>
    <dbReference type="NCBI Taxonomy" id="940614"/>
    <lineage>
        <taxon>Bacteria</taxon>
        <taxon>Pseudomonadati</taxon>
        <taxon>Acidobacteriota</taxon>
        <taxon>Terriglobia</taxon>
        <taxon>Terriglobales</taxon>
        <taxon>Acidobacteriaceae</taxon>
        <taxon>Granulicella</taxon>
    </lineage>
</organism>
<name>A0A7W7ZQE3_9BACT</name>
<sequence length="163" mass="16817">MPYAGELDYYLNIPGCQGESQTSGATSQIKVNSFSFGGNSVSSVDATSGSSSGKVICGDLNLDLVMDKGGPLLFQGMTKGTHFATATLTGLKTAGSAPGVYFTLALTEAYVSSTQFSGQSSMPNLGISLSYNQITITYYMQSATGTLTSTGAVSYSRTTQVSS</sequence>
<gene>
    <name evidence="1" type="ORF">HDF15_002557</name>
</gene>
<dbReference type="Proteomes" id="UP000584867">
    <property type="component" value="Unassembled WGS sequence"/>
</dbReference>
<dbReference type="Pfam" id="PF05638">
    <property type="entry name" value="T6SS_HCP"/>
    <property type="match status" value="1"/>
</dbReference>
<dbReference type="SUPFAM" id="SSF141452">
    <property type="entry name" value="Hcp1-like"/>
    <property type="match status" value="1"/>
</dbReference>
<evidence type="ECO:0000313" key="1">
    <source>
        <dbReference type="EMBL" id="MBB5064206.1"/>
    </source>
</evidence>
<dbReference type="InterPro" id="IPR036624">
    <property type="entry name" value="Hcp1-lik_sf"/>
</dbReference>
<reference evidence="1 2" key="1">
    <citation type="submission" date="2020-08" db="EMBL/GenBank/DDBJ databases">
        <title>Genomic Encyclopedia of Type Strains, Phase IV (KMG-V): Genome sequencing to study the core and pangenomes of soil and plant-associated prokaryotes.</title>
        <authorList>
            <person name="Whitman W."/>
        </authorList>
    </citation>
    <scope>NUCLEOTIDE SEQUENCE [LARGE SCALE GENOMIC DNA]</scope>
    <source>
        <strain evidence="1 2">X5P3</strain>
    </source>
</reference>
<comment type="caution">
    <text evidence="1">The sequence shown here is derived from an EMBL/GenBank/DDBJ whole genome shotgun (WGS) entry which is preliminary data.</text>
</comment>
<dbReference type="RefSeq" id="WP_184255909.1">
    <property type="nucleotide sequence ID" value="NZ_JACHIO010000009.1"/>
</dbReference>